<dbReference type="SMART" id="SM00256">
    <property type="entry name" value="FBOX"/>
    <property type="match status" value="1"/>
</dbReference>
<dbReference type="InterPro" id="IPR001810">
    <property type="entry name" value="F-box_dom"/>
</dbReference>
<dbReference type="PANTHER" id="PTHR13318">
    <property type="entry name" value="PARTNER OF PAIRED, ISOFORM B-RELATED"/>
    <property type="match status" value="1"/>
</dbReference>
<accession>A0A2C9WG60</accession>
<dbReference type="GO" id="GO:0019005">
    <property type="term" value="C:SCF ubiquitin ligase complex"/>
    <property type="evidence" value="ECO:0000318"/>
    <property type="project" value="GO_Central"/>
</dbReference>
<dbReference type="STRING" id="3983.A0A2C9WG60"/>
<dbReference type="Gene3D" id="1.20.1280.50">
    <property type="match status" value="1"/>
</dbReference>
<dbReference type="AlphaFoldDB" id="A0A2C9WG60"/>
<evidence type="ECO:0000313" key="3">
    <source>
        <dbReference type="EMBL" id="OAY58983.1"/>
    </source>
</evidence>
<dbReference type="SUPFAM" id="SSF52047">
    <property type="entry name" value="RNI-like"/>
    <property type="match status" value="1"/>
</dbReference>
<dbReference type="Gene3D" id="3.80.10.10">
    <property type="entry name" value="Ribonuclease Inhibitor"/>
    <property type="match status" value="2"/>
</dbReference>
<protein>
    <recommendedName>
        <fullName evidence="2">F-box domain-containing protein</fullName>
    </recommendedName>
</protein>
<dbReference type="SMART" id="SM00367">
    <property type="entry name" value="LRR_CC"/>
    <property type="match status" value="8"/>
</dbReference>
<dbReference type="FunFam" id="1.20.1280.50:FF:000023">
    <property type="entry name" value="F-box/LRR-repeat protein 4"/>
    <property type="match status" value="1"/>
</dbReference>
<dbReference type="EMBL" id="CM004388">
    <property type="protein sequence ID" value="OAY58983.1"/>
    <property type="molecule type" value="Genomic_DNA"/>
</dbReference>
<name>A0A2C9WG60_MANES</name>
<dbReference type="PROSITE" id="PS50181">
    <property type="entry name" value="FBOX"/>
    <property type="match status" value="1"/>
</dbReference>
<gene>
    <name evidence="3" type="ORF">MANES_02G222100</name>
</gene>
<evidence type="ECO:0000256" key="1">
    <source>
        <dbReference type="SAM" id="MobiDB-lite"/>
    </source>
</evidence>
<dbReference type="CDD" id="cd22159">
    <property type="entry name" value="F-box_AtTIR1-like"/>
    <property type="match status" value="1"/>
</dbReference>
<proteinExistence type="predicted"/>
<dbReference type="InterPro" id="IPR036047">
    <property type="entry name" value="F-box-like_dom_sf"/>
</dbReference>
<sequence length="513" mass="56080">MGQGTSSCSNEICKHTAEGHSIVISKKHEDFTSFLPDECLAKVFGSLGSHDRNSCSLVCKRWRAVDSESRYRLVLLAPCEMSQSLPALLSRFSSVSVLSLKCSRKLLSINDFAFSHIPVLLVSLKKLKLKGCIDISDDGLQAFSLHRPPFLSKLSFASCGFGVRGLNSLITNCPSLQHLTLKRLRKLDAHITTLKTLIVCRSSGNWDKVLQSLQASITSVSEIQMENVQMGDAGLIAISSSCPYLQVLQLSRTTDCTDDGLSAVANSCKNLRKVHIDAWSRFGGRTIGDEGLLTIANHCSRLQELVLMGVHLSVSSLTVLASNCRELERLAICNADSVGDPEMALIAEKFSALKKLCIKNCPISEPGIEAIGSGCPNLVKLKVKRCRGISQESIKKLKMQRSWLVVSIDAGPIIDHRWISSPQPKARLIRTVHNLKASKSLPRARSRPKTGFQSDSSIRPTQLFWPNEQIPSGPNFIFRLSSEPGRSSAHLPCGTIRMRARVESGAVTHGAAI</sequence>
<dbReference type="InterPro" id="IPR057207">
    <property type="entry name" value="FBXL15_LRR"/>
</dbReference>
<dbReference type="InterPro" id="IPR032675">
    <property type="entry name" value="LRR_dom_sf"/>
</dbReference>
<dbReference type="Pfam" id="PF25372">
    <property type="entry name" value="DUF7885"/>
    <property type="match status" value="1"/>
</dbReference>
<feature type="region of interest" description="Disordered" evidence="1">
    <location>
        <begin position="439"/>
        <end position="458"/>
    </location>
</feature>
<dbReference type="SUPFAM" id="SSF81383">
    <property type="entry name" value="F-box domain"/>
    <property type="match status" value="1"/>
</dbReference>
<dbReference type="PANTHER" id="PTHR13318:SF131">
    <property type="entry name" value="F-BOX DOMAIN-CONTAINING PROTEIN"/>
    <property type="match status" value="1"/>
</dbReference>
<reference evidence="3" key="1">
    <citation type="submission" date="2016-02" db="EMBL/GenBank/DDBJ databases">
        <title>WGS assembly of Manihot esculenta.</title>
        <authorList>
            <person name="Bredeson J.V."/>
            <person name="Prochnik S.E."/>
            <person name="Lyons J.B."/>
            <person name="Schmutz J."/>
            <person name="Grimwood J."/>
            <person name="Vrebalov J."/>
            <person name="Bart R.S."/>
            <person name="Amuge T."/>
            <person name="Ferguson M.E."/>
            <person name="Green R."/>
            <person name="Putnam N."/>
            <person name="Stites J."/>
            <person name="Rounsley S."/>
            <person name="Rokhsar D.S."/>
        </authorList>
    </citation>
    <scope>NUCLEOTIDE SEQUENCE [LARGE SCALE GENOMIC DNA]</scope>
    <source>
        <tissue evidence="3">Leaf</tissue>
    </source>
</reference>
<organism evidence="3">
    <name type="scientific">Manihot esculenta</name>
    <name type="common">Cassava</name>
    <name type="synonym">Jatropha manihot</name>
    <dbReference type="NCBI Taxonomy" id="3983"/>
    <lineage>
        <taxon>Eukaryota</taxon>
        <taxon>Viridiplantae</taxon>
        <taxon>Streptophyta</taxon>
        <taxon>Embryophyta</taxon>
        <taxon>Tracheophyta</taxon>
        <taxon>Spermatophyta</taxon>
        <taxon>Magnoliopsida</taxon>
        <taxon>eudicotyledons</taxon>
        <taxon>Gunneridae</taxon>
        <taxon>Pentapetalae</taxon>
        <taxon>rosids</taxon>
        <taxon>fabids</taxon>
        <taxon>Malpighiales</taxon>
        <taxon>Euphorbiaceae</taxon>
        <taxon>Crotonoideae</taxon>
        <taxon>Manihoteae</taxon>
        <taxon>Manihot</taxon>
    </lineage>
</organism>
<feature type="domain" description="F-box" evidence="2">
    <location>
        <begin position="29"/>
        <end position="74"/>
    </location>
</feature>
<dbReference type="Pfam" id="PF00646">
    <property type="entry name" value="F-box"/>
    <property type="match status" value="1"/>
</dbReference>
<evidence type="ECO:0000259" key="2">
    <source>
        <dbReference type="PROSITE" id="PS50181"/>
    </source>
</evidence>
<dbReference type="InterPro" id="IPR006553">
    <property type="entry name" value="Leu-rich_rpt_Cys-con_subtyp"/>
</dbReference>
<dbReference type="GO" id="GO:0031146">
    <property type="term" value="P:SCF-dependent proteasomal ubiquitin-dependent protein catabolic process"/>
    <property type="evidence" value="ECO:0000318"/>
    <property type="project" value="GO_Central"/>
</dbReference>